<dbReference type="Proteomes" id="UP000011688">
    <property type="component" value="Unassembled WGS sequence"/>
</dbReference>
<accession>L9XIH2</accession>
<dbReference type="STRING" id="1227497.C491_04225"/>
<keyword evidence="1" id="KW-1133">Transmembrane helix</keyword>
<gene>
    <name evidence="2" type="ORF">C491_04225</name>
</gene>
<evidence type="ECO:0000313" key="3">
    <source>
        <dbReference type="Proteomes" id="UP000011688"/>
    </source>
</evidence>
<feature type="transmembrane region" description="Helical" evidence="1">
    <location>
        <begin position="83"/>
        <end position="106"/>
    </location>
</feature>
<evidence type="ECO:0000313" key="2">
    <source>
        <dbReference type="EMBL" id="ELY60473.1"/>
    </source>
</evidence>
<dbReference type="eggNOG" id="ENOG502N5XK">
    <property type="taxonomic scope" value="Archaea"/>
</dbReference>
<proteinExistence type="predicted"/>
<organism evidence="2 3">
    <name type="scientific">Natronococcus amylolyticus DSM 10524</name>
    <dbReference type="NCBI Taxonomy" id="1227497"/>
    <lineage>
        <taxon>Archaea</taxon>
        <taxon>Methanobacteriati</taxon>
        <taxon>Methanobacteriota</taxon>
        <taxon>Stenosarchaea group</taxon>
        <taxon>Halobacteria</taxon>
        <taxon>Halobacteriales</taxon>
        <taxon>Natrialbaceae</taxon>
        <taxon>Natronococcus</taxon>
    </lineage>
</organism>
<keyword evidence="1" id="KW-0472">Membrane</keyword>
<keyword evidence="3" id="KW-1185">Reference proteome</keyword>
<reference evidence="2 3" key="1">
    <citation type="journal article" date="2014" name="PLoS Genet.">
        <title>Phylogenetically driven sequencing of extremely halophilic archaea reveals strategies for static and dynamic osmo-response.</title>
        <authorList>
            <person name="Becker E.A."/>
            <person name="Seitzer P.M."/>
            <person name="Tritt A."/>
            <person name="Larsen D."/>
            <person name="Krusor M."/>
            <person name="Yao A.I."/>
            <person name="Wu D."/>
            <person name="Madern D."/>
            <person name="Eisen J.A."/>
            <person name="Darling A.E."/>
            <person name="Facciotti M.T."/>
        </authorList>
    </citation>
    <scope>NUCLEOTIDE SEQUENCE [LARGE SCALE GENOMIC DNA]</scope>
    <source>
        <strain evidence="2 3">DSM 10524</strain>
    </source>
</reference>
<feature type="transmembrane region" description="Helical" evidence="1">
    <location>
        <begin position="20"/>
        <end position="38"/>
    </location>
</feature>
<dbReference type="OrthoDB" id="325419at2157"/>
<dbReference type="EMBL" id="AOIB01000013">
    <property type="protein sequence ID" value="ELY60473.1"/>
    <property type="molecule type" value="Genomic_DNA"/>
</dbReference>
<dbReference type="RefSeq" id="WP_005554012.1">
    <property type="nucleotide sequence ID" value="NZ_AOIB01000013.1"/>
</dbReference>
<protein>
    <submittedName>
        <fullName evidence="2">Uncharacterized protein</fullName>
    </submittedName>
</protein>
<name>L9XIH2_9EURY</name>
<comment type="caution">
    <text evidence="2">The sequence shown here is derived from an EMBL/GenBank/DDBJ whole genome shotgun (WGS) entry which is preliminary data.</text>
</comment>
<feature type="transmembrane region" description="Helical" evidence="1">
    <location>
        <begin position="58"/>
        <end position="76"/>
    </location>
</feature>
<evidence type="ECO:0000256" key="1">
    <source>
        <dbReference type="SAM" id="Phobius"/>
    </source>
</evidence>
<dbReference type="AlphaFoldDB" id="L9XIH2"/>
<keyword evidence="1" id="KW-0812">Transmembrane</keyword>
<feature type="transmembrane region" description="Helical" evidence="1">
    <location>
        <begin position="126"/>
        <end position="147"/>
    </location>
</feature>
<sequence>MDRPPALDGFADQRPLEHAATVAVAVVVFWIGYFGAVAVGYGDLSVLASETNVSPQRVGGMAGSILVWTYFGLAFVRGSGGPLLNAVVYPLAIVALAPFVGRWALFGIDTGAVVSRFVGVFVLEPLVTLAIAVVPGIGAFVTLLAIWGASIDDDERRAWEDRHLSAAFYEAFVAQDRE</sequence>